<keyword evidence="2" id="KW-1185">Reference proteome</keyword>
<gene>
    <name evidence="1" type="ORF">Cboi01_000382900</name>
</gene>
<dbReference type="Proteomes" id="UP001165101">
    <property type="component" value="Unassembled WGS sequence"/>
</dbReference>
<reference evidence="1" key="1">
    <citation type="submission" date="2023-04" db="EMBL/GenBank/DDBJ databases">
        <title>Candida boidinii NBRC 1967.</title>
        <authorList>
            <person name="Ichikawa N."/>
            <person name="Sato H."/>
            <person name="Tonouchi N."/>
        </authorList>
    </citation>
    <scope>NUCLEOTIDE SEQUENCE</scope>
    <source>
        <strain evidence="1">NBRC 1967</strain>
    </source>
</reference>
<name>A0ACB5TUZ2_CANBO</name>
<accession>A0ACB5TUZ2</accession>
<protein>
    <submittedName>
        <fullName evidence="1">Unnamed protein product</fullName>
    </submittedName>
</protein>
<evidence type="ECO:0000313" key="1">
    <source>
        <dbReference type="EMBL" id="GME95263.1"/>
    </source>
</evidence>
<organism evidence="1 2">
    <name type="scientific">Candida boidinii</name>
    <name type="common">Yeast</name>
    <dbReference type="NCBI Taxonomy" id="5477"/>
    <lineage>
        <taxon>Eukaryota</taxon>
        <taxon>Fungi</taxon>
        <taxon>Dikarya</taxon>
        <taxon>Ascomycota</taxon>
        <taxon>Saccharomycotina</taxon>
        <taxon>Pichiomycetes</taxon>
        <taxon>Pichiales</taxon>
        <taxon>Pichiaceae</taxon>
        <taxon>Ogataea</taxon>
        <taxon>Ogataea/Candida clade</taxon>
    </lineage>
</organism>
<sequence length="710" mass="82286">MSLNESKIGKPNGNGNGSGKSNIPLALRNILKHDSITSKLNKGSVSVKNPLRFKHFTDINQVLSLRKRLQGDNPEDEEDSENDDDDTTENHTEEITDSKDDVTNDINSHDVEMTVGDSTDKYYMETQQTAKHFINIKGVHVTNNNIEKHLTICLYDLPNFLTKSELNMETFLVYLMNQIKNISIKDNDGNVISNNLNMNFKWSLLSNDYVENKPFYIMFEDILTLFMFKRMFEYIYCDEWVDSDPNNVAASKNVSDASSSSTIKSKFKIVLAPLTTKLIEKLVEKLPSLNSTFESETTKEFLEDFKNNFINFKVKELNNLSTLEDQSRISKLDILAKKYSKENIDPKELIDIPSDMIETVKENIINFRLQVINLEKKNRNEQILNDKKNSRMKLKRLFTDLKEDSKIKPDTKMGNNNHNEDDDDDDDDETEDITNGGDDITDEEYERLQEVRRNKQIEQAYSIREKEVIKRDQARINEYNNFEKFIKHEVYINKIIPEKREKILNNFVNNVKDINNTIDSNISYYKNHKNYLSFRNKVKLEEERLDDLDRAEEAKEASAGHFISMFEKGKSTSTGVKIIFKKQAKKEAESEEVIEEQEPEIENKEENNTAEGESEGEPEQTKEQPDTQESDNIVERNLDAVQTKVSAIINKYLGFEEDSLVEFIVDFIKGKQEKDDSEAFNNFVEELSETLDEDATKAVDDIYSYLKTLK</sequence>
<comment type="caution">
    <text evidence="1">The sequence shown here is derived from an EMBL/GenBank/DDBJ whole genome shotgun (WGS) entry which is preliminary data.</text>
</comment>
<proteinExistence type="predicted"/>
<evidence type="ECO:0000313" key="2">
    <source>
        <dbReference type="Proteomes" id="UP001165101"/>
    </source>
</evidence>
<dbReference type="EMBL" id="BSXV01002245">
    <property type="protein sequence ID" value="GME95263.1"/>
    <property type="molecule type" value="Genomic_DNA"/>
</dbReference>